<gene>
    <name evidence="1" type="ORF">CR513_24106</name>
</gene>
<reference evidence="1" key="1">
    <citation type="submission" date="2018-05" db="EMBL/GenBank/DDBJ databases">
        <title>Draft genome of Mucuna pruriens seed.</title>
        <authorList>
            <person name="Nnadi N.E."/>
            <person name="Vos R."/>
            <person name="Hasami M.H."/>
            <person name="Devisetty U.K."/>
            <person name="Aguiy J.C."/>
        </authorList>
    </citation>
    <scope>NUCLEOTIDE SEQUENCE [LARGE SCALE GENOMIC DNA]</scope>
    <source>
        <strain evidence="1">JCA_2017</strain>
    </source>
</reference>
<feature type="non-terminal residue" evidence="1">
    <location>
        <position position="1"/>
    </location>
</feature>
<evidence type="ECO:0000313" key="2">
    <source>
        <dbReference type="Proteomes" id="UP000257109"/>
    </source>
</evidence>
<dbReference type="Proteomes" id="UP000257109">
    <property type="component" value="Unassembled WGS sequence"/>
</dbReference>
<proteinExistence type="predicted"/>
<evidence type="ECO:0000313" key="1">
    <source>
        <dbReference type="EMBL" id="RDX93612.1"/>
    </source>
</evidence>
<name>A0A371GST5_MUCPR</name>
<comment type="caution">
    <text evidence="1">The sequence shown here is derived from an EMBL/GenBank/DDBJ whole genome shotgun (WGS) entry which is preliminary data.</text>
</comment>
<sequence>MSPKIQVQYQRHMVLDNGVAATPRRIIVRGYELMAKALIELLKNEGIVVIAYSSWHLWREDIGKPHIVYLNYLSVTYISVRSIE</sequence>
<dbReference type="EMBL" id="QJKJ01004573">
    <property type="protein sequence ID" value="RDX93612.1"/>
    <property type="molecule type" value="Genomic_DNA"/>
</dbReference>
<dbReference type="AlphaFoldDB" id="A0A371GST5"/>
<protein>
    <submittedName>
        <fullName evidence="1">Uncharacterized protein</fullName>
    </submittedName>
</protein>
<accession>A0A371GST5</accession>
<organism evidence="1 2">
    <name type="scientific">Mucuna pruriens</name>
    <name type="common">Velvet bean</name>
    <name type="synonym">Dolichos pruriens</name>
    <dbReference type="NCBI Taxonomy" id="157652"/>
    <lineage>
        <taxon>Eukaryota</taxon>
        <taxon>Viridiplantae</taxon>
        <taxon>Streptophyta</taxon>
        <taxon>Embryophyta</taxon>
        <taxon>Tracheophyta</taxon>
        <taxon>Spermatophyta</taxon>
        <taxon>Magnoliopsida</taxon>
        <taxon>eudicotyledons</taxon>
        <taxon>Gunneridae</taxon>
        <taxon>Pentapetalae</taxon>
        <taxon>rosids</taxon>
        <taxon>fabids</taxon>
        <taxon>Fabales</taxon>
        <taxon>Fabaceae</taxon>
        <taxon>Papilionoideae</taxon>
        <taxon>50 kb inversion clade</taxon>
        <taxon>NPAAA clade</taxon>
        <taxon>indigoferoid/millettioid clade</taxon>
        <taxon>Phaseoleae</taxon>
        <taxon>Mucuna</taxon>
    </lineage>
</organism>
<keyword evidence="2" id="KW-1185">Reference proteome</keyword>